<evidence type="ECO:0000256" key="1">
    <source>
        <dbReference type="SAM" id="MobiDB-lite"/>
    </source>
</evidence>
<accession>A0A8B3CR15</accession>
<reference evidence="3" key="1">
    <citation type="submission" date="2018-05" db="EMBL/GenBank/DDBJ databases">
        <title>Leptospira yasudae sp. nov. and Leptospira stimsonii sp. nov., two pathogenic species of the genus Leptospira isolated from environmental sources.</title>
        <authorList>
            <person name="Casanovas-Massana A."/>
            <person name="Hamond C."/>
            <person name="Santos L.A."/>
            <person name="Hacker K.P."/>
            <person name="Balassiano I."/>
            <person name="Medeiros M.A."/>
            <person name="Reis M.G."/>
            <person name="Ko A.I."/>
            <person name="Wunder E.A."/>
        </authorList>
    </citation>
    <scope>NUCLEOTIDE SEQUENCE [LARGE SCALE GENOMIC DNA]</scope>
    <source>
        <strain evidence="3">AMB6-RJ</strain>
    </source>
</reference>
<name>A0A8B3CR15_9LEPT</name>
<evidence type="ECO:0000313" key="2">
    <source>
        <dbReference type="EMBL" id="RHX86462.1"/>
    </source>
</evidence>
<dbReference type="EMBL" id="QHCS01000002">
    <property type="protein sequence ID" value="RHX86462.1"/>
    <property type="molecule type" value="Genomic_DNA"/>
</dbReference>
<evidence type="ECO:0000313" key="3">
    <source>
        <dbReference type="Proteomes" id="UP000266669"/>
    </source>
</evidence>
<gene>
    <name evidence="2" type="ORF">DLM78_11640</name>
</gene>
<dbReference type="Proteomes" id="UP000266669">
    <property type="component" value="Unassembled WGS sequence"/>
</dbReference>
<feature type="region of interest" description="Disordered" evidence="1">
    <location>
        <begin position="28"/>
        <end position="48"/>
    </location>
</feature>
<protein>
    <submittedName>
        <fullName evidence="2">Uncharacterized protein</fullName>
    </submittedName>
</protein>
<sequence>MPFKNIPESRRASFALNRREKTQIEILSSRRSSLPFPNSNSERGKENLRNSFSFFPRRNCISGKKPSEQRQSSETIARPTQILSGGVDARLIGSESLSFGGGKTSSKTFLYPRILLLASRVFSSILCRNSNRNQPPCELETIERFLGTASVSEERSIDSYFGASPNR</sequence>
<organism evidence="2 3">
    <name type="scientific">Leptospira stimsonii</name>
    <dbReference type="NCBI Taxonomy" id="2202203"/>
    <lineage>
        <taxon>Bacteria</taxon>
        <taxon>Pseudomonadati</taxon>
        <taxon>Spirochaetota</taxon>
        <taxon>Spirochaetia</taxon>
        <taxon>Leptospirales</taxon>
        <taxon>Leptospiraceae</taxon>
        <taxon>Leptospira</taxon>
    </lineage>
</organism>
<proteinExistence type="predicted"/>
<dbReference type="AlphaFoldDB" id="A0A8B3CR15"/>
<feature type="compositionally biased region" description="Polar residues" evidence="1">
    <location>
        <begin position="28"/>
        <end position="41"/>
    </location>
</feature>
<comment type="caution">
    <text evidence="2">The sequence shown here is derived from an EMBL/GenBank/DDBJ whole genome shotgun (WGS) entry which is preliminary data.</text>
</comment>